<dbReference type="GeneID" id="41956666"/>
<dbReference type="OrthoDB" id="5221564at2759"/>
<name>A0A6P8BHG7_PYRGI</name>
<evidence type="ECO:0000256" key="1">
    <source>
        <dbReference type="SAM" id="MobiDB-lite"/>
    </source>
</evidence>
<gene>
    <name evidence="3" type="ORF">PgNI_01681</name>
</gene>
<feature type="region of interest" description="Disordered" evidence="1">
    <location>
        <begin position="448"/>
        <end position="497"/>
    </location>
</feature>
<feature type="compositionally biased region" description="Polar residues" evidence="1">
    <location>
        <begin position="359"/>
        <end position="376"/>
    </location>
</feature>
<feature type="compositionally biased region" description="Low complexity" evidence="1">
    <location>
        <begin position="39"/>
        <end position="51"/>
    </location>
</feature>
<feature type="region of interest" description="Disordered" evidence="1">
    <location>
        <begin position="325"/>
        <end position="396"/>
    </location>
</feature>
<organism evidence="2 3">
    <name type="scientific">Pyricularia grisea</name>
    <name type="common">Crabgrass-specific blast fungus</name>
    <name type="synonym">Magnaporthe grisea</name>
    <dbReference type="NCBI Taxonomy" id="148305"/>
    <lineage>
        <taxon>Eukaryota</taxon>
        <taxon>Fungi</taxon>
        <taxon>Dikarya</taxon>
        <taxon>Ascomycota</taxon>
        <taxon>Pezizomycotina</taxon>
        <taxon>Sordariomycetes</taxon>
        <taxon>Sordariomycetidae</taxon>
        <taxon>Magnaporthales</taxon>
        <taxon>Pyriculariaceae</taxon>
        <taxon>Pyricularia</taxon>
    </lineage>
</organism>
<dbReference type="Proteomes" id="UP000515153">
    <property type="component" value="Unplaced"/>
</dbReference>
<evidence type="ECO:0000313" key="3">
    <source>
        <dbReference type="RefSeq" id="XP_030986635.1"/>
    </source>
</evidence>
<feature type="region of interest" description="Disordered" evidence="1">
    <location>
        <begin position="24"/>
        <end position="60"/>
    </location>
</feature>
<reference evidence="3" key="1">
    <citation type="journal article" date="2019" name="Mol. Biol. Evol.">
        <title>Blast fungal genomes show frequent chromosomal changes, gene gains and losses, and effector gene turnover.</title>
        <authorList>
            <person name="Gomez Luciano L.B."/>
            <person name="Jason Tsai I."/>
            <person name="Chuma I."/>
            <person name="Tosa Y."/>
            <person name="Chen Y.H."/>
            <person name="Li J.Y."/>
            <person name="Li M.Y."/>
            <person name="Jade Lu M.Y."/>
            <person name="Nakayashiki H."/>
            <person name="Li W.H."/>
        </authorList>
    </citation>
    <scope>NUCLEOTIDE SEQUENCE</scope>
    <source>
        <strain evidence="3">NI907</strain>
    </source>
</reference>
<keyword evidence="2" id="KW-1185">Reference proteome</keyword>
<sequence length="535" mass="59454">MIDKASRLLQKEWQAYELRMLDRAHGRSKSPGAEWQRQSTKASTSSTSGSSKQDHDPMLSESRLGVSEVAALDSAADVPLPSIEIDASFDLELLPKKSQEHSQGHSHNTVYHQWSDLPENIRLCIMKLMSGHVGAIWEAQRLLMLDFAEIQDFESLYIRERNKCLGYTEAVMKGLESKEALVETLRRAGREASADIELLRSEQAEEYSLVIDKVTSEDVIAGKTFLQNIGLSDFGVMLEGFEGVSTGPMFEIEFQLSGEVGVQPFQFELDWNLTVEEGLICSRANTEARQKPVSHGWMHLKRDQDELNPNVNPVHLHYSSLSLKKSMSRGTDIERRRQNNRPHEPVGGNLQHKPLKNQPGVSSFSRLTPVSNSSSDDVSKGATLKRSDKREGMVMQQSAVTMRTDDVDGALKTLDKKHNGMPIITATAPPVSTQHPTTPTKIVLKTSVGRGKRDAPEELSGPQKKVRITQGQVVKQSRSAGLECQDKQHKNQNQPNAIVKAVSREAEVPPTINAARLKRAADPVPKPTIQRELQA</sequence>
<proteinExistence type="predicted"/>
<feature type="region of interest" description="Disordered" evidence="1">
    <location>
        <begin position="513"/>
        <end position="535"/>
    </location>
</feature>
<dbReference type="KEGG" id="pgri:PgNI_01681"/>
<protein>
    <submittedName>
        <fullName evidence="3">Uncharacterized protein</fullName>
    </submittedName>
</protein>
<dbReference type="RefSeq" id="XP_030986635.1">
    <property type="nucleotide sequence ID" value="XM_031121753.1"/>
</dbReference>
<reference evidence="3" key="2">
    <citation type="submission" date="2019-10" db="EMBL/GenBank/DDBJ databases">
        <authorList>
            <consortium name="NCBI Genome Project"/>
        </authorList>
    </citation>
    <scope>NUCLEOTIDE SEQUENCE</scope>
    <source>
        <strain evidence="3">NI907</strain>
    </source>
</reference>
<evidence type="ECO:0000313" key="2">
    <source>
        <dbReference type="Proteomes" id="UP000515153"/>
    </source>
</evidence>
<feature type="compositionally biased region" description="Basic and acidic residues" evidence="1">
    <location>
        <begin position="331"/>
        <end position="344"/>
    </location>
</feature>
<reference evidence="3" key="3">
    <citation type="submission" date="2025-08" db="UniProtKB">
        <authorList>
            <consortium name="RefSeq"/>
        </authorList>
    </citation>
    <scope>IDENTIFICATION</scope>
    <source>
        <strain evidence="3">NI907</strain>
    </source>
</reference>
<accession>A0A6P8BHG7</accession>
<dbReference type="AlphaFoldDB" id="A0A6P8BHG7"/>
<feature type="compositionally biased region" description="Polar residues" evidence="1">
    <location>
        <begin position="469"/>
        <end position="479"/>
    </location>
</feature>